<dbReference type="InterPro" id="IPR003710">
    <property type="entry name" value="ApbA"/>
</dbReference>
<dbReference type="InterPro" id="IPR013328">
    <property type="entry name" value="6PGD_dom2"/>
</dbReference>
<dbReference type="GO" id="GO:0050661">
    <property type="term" value="F:NADP binding"/>
    <property type="evidence" value="ECO:0007669"/>
    <property type="project" value="TreeGrafter"/>
</dbReference>
<evidence type="ECO:0000256" key="9">
    <source>
        <dbReference type="ARBA" id="ARBA00048793"/>
    </source>
</evidence>
<dbReference type="Pfam" id="PF08546">
    <property type="entry name" value="ApbA_C"/>
    <property type="match status" value="1"/>
</dbReference>
<proteinExistence type="inferred from homology"/>
<dbReference type="AlphaFoldDB" id="A0A3D8M7K5"/>
<protein>
    <recommendedName>
        <fullName evidence="4 10">2-dehydropantoate 2-reductase</fullName>
        <ecNumber evidence="3 10">1.1.1.169</ecNumber>
    </recommendedName>
    <alternativeName>
        <fullName evidence="8 10">Ketopantoate reductase</fullName>
    </alternativeName>
</protein>
<evidence type="ECO:0000256" key="10">
    <source>
        <dbReference type="RuleBase" id="RU362068"/>
    </source>
</evidence>
<dbReference type="SUPFAM" id="SSF48179">
    <property type="entry name" value="6-phosphogluconate dehydrogenase C-terminal domain-like"/>
    <property type="match status" value="1"/>
</dbReference>
<comment type="caution">
    <text evidence="13">The sequence shown here is derived from an EMBL/GenBank/DDBJ whole genome shotgun (WGS) entry which is preliminary data.</text>
</comment>
<evidence type="ECO:0000256" key="7">
    <source>
        <dbReference type="ARBA" id="ARBA00023002"/>
    </source>
</evidence>
<evidence type="ECO:0000256" key="5">
    <source>
        <dbReference type="ARBA" id="ARBA00022655"/>
    </source>
</evidence>
<dbReference type="Pfam" id="PF02558">
    <property type="entry name" value="ApbA"/>
    <property type="match status" value="1"/>
</dbReference>
<comment type="pathway">
    <text evidence="1 10">Cofactor biosynthesis; (R)-pantothenate biosynthesis; (R)-pantoate from 3-methyl-2-oxobutanoate: step 2/2.</text>
</comment>
<dbReference type="RefSeq" id="WP_115593483.1">
    <property type="nucleotide sequence ID" value="NZ_QRHA01000007.1"/>
</dbReference>
<comment type="function">
    <text evidence="10">Catalyzes the NADPH-dependent reduction of ketopantoate into pantoic acid.</text>
</comment>
<evidence type="ECO:0000256" key="4">
    <source>
        <dbReference type="ARBA" id="ARBA00019465"/>
    </source>
</evidence>
<dbReference type="InterPro" id="IPR013332">
    <property type="entry name" value="KPR_N"/>
</dbReference>
<dbReference type="InterPro" id="IPR050838">
    <property type="entry name" value="Ketopantoate_reductase"/>
</dbReference>
<accession>A0A3D8M7K5</accession>
<gene>
    <name evidence="13" type="ORF">DXV75_11070</name>
</gene>
<evidence type="ECO:0000313" key="13">
    <source>
        <dbReference type="EMBL" id="RDV25152.1"/>
    </source>
</evidence>
<evidence type="ECO:0000256" key="8">
    <source>
        <dbReference type="ARBA" id="ARBA00032024"/>
    </source>
</evidence>
<feature type="domain" description="Ketopantoate reductase C-terminal" evidence="12">
    <location>
        <begin position="179"/>
        <end position="300"/>
    </location>
</feature>
<feature type="domain" description="Ketopantoate reductase N-terminal" evidence="11">
    <location>
        <begin position="10"/>
        <end position="149"/>
    </location>
</feature>
<keyword evidence="6 10" id="KW-0521">NADP</keyword>
<dbReference type="EC" id="1.1.1.169" evidence="3 10"/>
<keyword evidence="5 10" id="KW-0566">Pantothenate biosynthesis</keyword>
<dbReference type="GO" id="GO:0008677">
    <property type="term" value="F:2-dehydropantoate 2-reductase activity"/>
    <property type="evidence" value="ECO:0007669"/>
    <property type="project" value="UniProtKB-EC"/>
</dbReference>
<keyword evidence="14" id="KW-1185">Reference proteome</keyword>
<keyword evidence="7 10" id="KW-0560">Oxidoreductase</keyword>
<dbReference type="InterPro" id="IPR036291">
    <property type="entry name" value="NAD(P)-bd_dom_sf"/>
</dbReference>
<evidence type="ECO:0000256" key="6">
    <source>
        <dbReference type="ARBA" id="ARBA00022857"/>
    </source>
</evidence>
<dbReference type="GO" id="GO:0005737">
    <property type="term" value="C:cytoplasm"/>
    <property type="evidence" value="ECO:0007669"/>
    <property type="project" value="TreeGrafter"/>
</dbReference>
<evidence type="ECO:0000256" key="3">
    <source>
        <dbReference type="ARBA" id="ARBA00013014"/>
    </source>
</evidence>
<evidence type="ECO:0000256" key="2">
    <source>
        <dbReference type="ARBA" id="ARBA00007870"/>
    </source>
</evidence>
<dbReference type="InterPro" id="IPR013752">
    <property type="entry name" value="KPA_reductase"/>
</dbReference>
<dbReference type="SUPFAM" id="SSF51735">
    <property type="entry name" value="NAD(P)-binding Rossmann-fold domains"/>
    <property type="match status" value="1"/>
</dbReference>
<name>A0A3D8M7K5_9ALTE</name>
<dbReference type="Gene3D" id="3.40.50.720">
    <property type="entry name" value="NAD(P)-binding Rossmann-like Domain"/>
    <property type="match status" value="1"/>
</dbReference>
<sequence>MSRFGLRLQIVGSGAIGSLLAAGAQKSKVPYGLATRPAILPTQRVVLSNGDEVELKDNDGEKPKLSDSDILVLPLKVYQLKSAIAYWQPRMTPDTPVVLLHNGMGGLEILRQFLPAQPVYQATTSHGAIRQPNHSVQHTGNGHTLLGSATDVTKQNPELNSRIKLAFEQCLPPVQWQTDMKLALWQKLFVNAVINPLTALHNIRNGELGKPEYQPLIKQICTECQQVASACGASESLDNILQRVHQVIELTAANYSSMHQDVHHHRPTEIDAINGYLVKQAQKKGIDVPINTLLTEQIKNLG</sequence>
<dbReference type="PANTHER" id="PTHR43765:SF2">
    <property type="entry name" value="2-DEHYDROPANTOATE 2-REDUCTASE"/>
    <property type="match status" value="1"/>
</dbReference>
<dbReference type="UniPathway" id="UPA00028">
    <property type="reaction ID" value="UER00004"/>
</dbReference>
<comment type="catalytic activity">
    <reaction evidence="9 10">
        <text>(R)-pantoate + NADP(+) = 2-dehydropantoate + NADPH + H(+)</text>
        <dbReference type="Rhea" id="RHEA:16233"/>
        <dbReference type="ChEBI" id="CHEBI:11561"/>
        <dbReference type="ChEBI" id="CHEBI:15378"/>
        <dbReference type="ChEBI" id="CHEBI:15980"/>
        <dbReference type="ChEBI" id="CHEBI:57783"/>
        <dbReference type="ChEBI" id="CHEBI:58349"/>
        <dbReference type="EC" id="1.1.1.169"/>
    </reaction>
</comment>
<evidence type="ECO:0000256" key="1">
    <source>
        <dbReference type="ARBA" id="ARBA00004994"/>
    </source>
</evidence>
<evidence type="ECO:0000259" key="11">
    <source>
        <dbReference type="Pfam" id="PF02558"/>
    </source>
</evidence>
<reference evidence="14" key="1">
    <citation type="submission" date="2018-08" db="EMBL/GenBank/DDBJ databases">
        <authorList>
            <person name="Zhang J."/>
            <person name="Du Z.-J."/>
        </authorList>
    </citation>
    <scope>NUCLEOTIDE SEQUENCE [LARGE SCALE GENOMIC DNA]</scope>
    <source>
        <strain evidence="14">KCTC 52655</strain>
    </source>
</reference>
<evidence type="ECO:0000259" key="12">
    <source>
        <dbReference type="Pfam" id="PF08546"/>
    </source>
</evidence>
<dbReference type="EMBL" id="QRHA01000007">
    <property type="protein sequence ID" value="RDV25152.1"/>
    <property type="molecule type" value="Genomic_DNA"/>
</dbReference>
<comment type="similarity">
    <text evidence="2 10">Belongs to the ketopantoate reductase family.</text>
</comment>
<dbReference type="GO" id="GO:0015940">
    <property type="term" value="P:pantothenate biosynthetic process"/>
    <property type="evidence" value="ECO:0007669"/>
    <property type="project" value="UniProtKB-UniPathway"/>
</dbReference>
<dbReference type="InterPro" id="IPR008927">
    <property type="entry name" value="6-PGluconate_DH-like_C_sf"/>
</dbReference>
<dbReference type="OrthoDB" id="6530772at2"/>
<organism evidence="13 14">
    <name type="scientific">Alteromonas aestuariivivens</name>
    <dbReference type="NCBI Taxonomy" id="1938339"/>
    <lineage>
        <taxon>Bacteria</taxon>
        <taxon>Pseudomonadati</taxon>
        <taxon>Pseudomonadota</taxon>
        <taxon>Gammaproteobacteria</taxon>
        <taxon>Alteromonadales</taxon>
        <taxon>Alteromonadaceae</taxon>
        <taxon>Alteromonas/Salinimonas group</taxon>
        <taxon>Alteromonas</taxon>
    </lineage>
</organism>
<dbReference type="PANTHER" id="PTHR43765">
    <property type="entry name" value="2-DEHYDROPANTOATE 2-REDUCTASE-RELATED"/>
    <property type="match status" value="1"/>
</dbReference>
<evidence type="ECO:0000313" key="14">
    <source>
        <dbReference type="Proteomes" id="UP000256561"/>
    </source>
</evidence>
<dbReference type="NCBIfam" id="TIGR00745">
    <property type="entry name" value="apbA_panE"/>
    <property type="match status" value="1"/>
</dbReference>
<dbReference type="Gene3D" id="1.10.1040.10">
    <property type="entry name" value="N-(1-d-carboxylethyl)-l-norvaline Dehydrogenase, domain 2"/>
    <property type="match status" value="1"/>
</dbReference>
<dbReference type="Proteomes" id="UP000256561">
    <property type="component" value="Unassembled WGS sequence"/>
</dbReference>